<keyword evidence="3 7" id="KW-0812">Transmembrane</keyword>
<evidence type="ECO:0000256" key="1">
    <source>
        <dbReference type="ARBA" id="ARBA00004651"/>
    </source>
</evidence>
<dbReference type="InterPro" id="IPR025857">
    <property type="entry name" value="MacB_PCD"/>
</dbReference>
<feature type="domain" description="MacB-like periplasmic core" evidence="9">
    <location>
        <begin position="24"/>
        <end position="228"/>
    </location>
</feature>
<organism evidence="10">
    <name type="scientific">uncultured Alphaproteobacteria bacterium</name>
    <dbReference type="NCBI Taxonomy" id="91750"/>
    <lineage>
        <taxon>Bacteria</taxon>
        <taxon>Pseudomonadati</taxon>
        <taxon>Pseudomonadota</taxon>
        <taxon>Alphaproteobacteria</taxon>
        <taxon>environmental samples</taxon>
    </lineage>
</organism>
<evidence type="ECO:0000259" key="9">
    <source>
        <dbReference type="Pfam" id="PF12704"/>
    </source>
</evidence>
<feature type="domain" description="ABC3 transporter permease C-terminal" evidence="8">
    <location>
        <begin position="258"/>
        <end position="371"/>
    </location>
</feature>
<dbReference type="PANTHER" id="PTHR30572">
    <property type="entry name" value="MEMBRANE COMPONENT OF TRANSPORTER-RELATED"/>
    <property type="match status" value="1"/>
</dbReference>
<evidence type="ECO:0000256" key="6">
    <source>
        <dbReference type="ARBA" id="ARBA00038076"/>
    </source>
</evidence>
<dbReference type="InterPro" id="IPR003838">
    <property type="entry name" value="ABC3_permease_C"/>
</dbReference>
<dbReference type="PANTHER" id="PTHR30572:SF4">
    <property type="entry name" value="ABC TRANSPORTER PERMEASE YTRF"/>
    <property type="match status" value="1"/>
</dbReference>
<dbReference type="Pfam" id="PF12704">
    <property type="entry name" value="MacB_PCD"/>
    <property type="match status" value="1"/>
</dbReference>
<evidence type="ECO:0000256" key="2">
    <source>
        <dbReference type="ARBA" id="ARBA00022475"/>
    </source>
</evidence>
<evidence type="ECO:0000256" key="5">
    <source>
        <dbReference type="ARBA" id="ARBA00023136"/>
    </source>
</evidence>
<keyword evidence="2" id="KW-1003">Cell membrane</keyword>
<feature type="transmembrane region" description="Helical" evidence="7">
    <location>
        <begin position="343"/>
        <end position="364"/>
    </location>
</feature>
<evidence type="ECO:0000256" key="3">
    <source>
        <dbReference type="ARBA" id="ARBA00022692"/>
    </source>
</evidence>
<sequence length="379" mass="38986">MAGGSRMFMLLLWRSLSVRASRVALALAALAVGAAVVSALLALYLDIKVKMGEELRAYGANFVVAAADPAVRGVDAALLTRAVAAVPPERLVGATPALYGVVRLDQGNVVLAGVDFPGLRKVSPYWQVAGSWIGVAFDDRNAMVGRRLADAMEIRLGDALAVEGEDGVQAQVTVKGIVESGDAEDEQMFVSLPLAQRLLGRPGRADFAMLSVSVEGAEADALAAAIDAAAPGVSARPIRRISESDGVILDKIDGLMAVVAAFILVMTTLCVNATLTAMVAERAPEIGLAKALGAGHRAIVAQFLGETALISVAGTLLGLALGFALAQVLGQAVFGAWVGFRPLVLPVTLAAAMATALAAAIVPVRRAVKVAPARVLRGE</sequence>
<reference evidence="10" key="1">
    <citation type="submission" date="2016-04" db="EMBL/GenBank/DDBJ databases">
        <authorList>
            <person name="Evans L.H."/>
            <person name="Alamgir A."/>
            <person name="Owens N."/>
            <person name="Weber N.D."/>
            <person name="Virtaneva K."/>
            <person name="Barbian K."/>
            <person name="Babar A."/>
            <person name="Rosenke K."/>
        </authorList>
    </citation>
    <scope>NUCLEOTIDE SEQUENCE</scope>
    <source>
        <strain evidence="10">86</strain>
    </source>
</reference>
<dbReference type="EMBL" id="FLUO01000001">
    <property type="protein sequence ID" value="SBV96052.1"/>
    <property type="molecule type" value="Genomic_DNA"/>
</dbReference>
<dbReference type="GO" id="GO:0022857">
    <property type="term" value="F:transmembrane transporter activity"/>
    <property type="evidence" value="ECO:0007669"/>
    <property type="project" value="TreeGrafter"/>
</dbReference>
<evidence type="ECO:0000256" key="7">
    <source>
        <dbReference type="SAM" id="Phobius"/>
    </source>
</evidence>
<dbReference type="AlphaFoldDB" id="A0A212J9D3"/>
<feature type="transmembrane region" description="Helical" evidence="7">
    <location>
        <begin position="299"/>
        <end position="323"/>
    </location>
</feature>
<comment type="similarity">
    <text evidence="6">Belongs to the ABC-4 integral membrane protein family.</text>
</comment>
<evidence type="ECO:0000259" key="8">
    <source>
        <dbReference type="Pfam" id="PF02687"/>
    </source>
</evidence>
<protein>
    <recommendedName>
        <fullName evidence="11">ABC transporter permease</fullName>
    </recommendedName>
</protein>
<evidence type="ECO:0000313" key="10">
    <source>
        <dbReference type="EMBL" id="SBV96052.1"/>
    </source>
</evidence>
<keyword evidence="5 7" id="KW-0472">Membrane</keyword>
<evidence type="ECO:0000256" key="4">
    <source>
        <dbReference type="ARBA" id="ARBA00022989"/>
    </source>
</evidence>
<keyword evidence="4 7" id="KW-1133">Transmembrane helix</keyword>
<comment type="subcellular location">
    <subcellularLocation>
        <location evidence="1">Cell membrane</location>
        <topology evidence="1">Multi-pass membrane protein</topology>
    </subcellularLocation>
</comment>
<name>A0A212J9D3_9PROT</name>
<accession>A0A212J9D3</accession>
<evidence type="ECO:0008006" key="11">
    <source>
        <dbReference type="Google" id="ProtNLM"/>
    </source>
</evidence>
<dbReference type="GO" id="GO:0005886">
    <property type="term" value="C:plasma membrane"/>
    <property type="evidence" value="ECO:0007669"/>
    <property type="project" value="UniProtKB-SubCell"/>
</dbReference>
<proteinExistence type="inferred from homology"/>
<feature type="transmembrane region" description="Helical" evidence="7">
    <location>
        <begin position="254"/>
        <end position="279"/>
    </location>
</feature>
<gene>
    <name evidence="10" type="ORF">KL86APRO_10709</name>
</gene>
<dbReference type="InterPro" id="IPR050250">
    <property type="entry name" value="Macrolide_Exporter_MacB"/>
</dbReference>
<dbReference type="Pfam" id="PF02687">
    <property type="entry name" value="FtsX"/>
    <property type="match status" value="1"/>
</dbReference>